<dbReference type="EMBL" id="NOZR01000004">
    <property type="protein sequence ID" value="OYN81114.1"/>
    <property type="molecule type" value="Genomic_DNA"/>
</dbReference>
<dbReference type="PIRSF" id="PIRSF021494">
    <property type="entry name" value="Rv0216_prd"/>
    <property type="match status" value="1"/>
</dbReference>
<dbReference type="InterPro" id="IPR052342">
    <property type="entry name" value="MCH/BMMD"/>
</dbReference>
<dbReference type="AlphaFoldDB" id="A0A255DPE1"/>
<reference evidence="1 2" key="1">
    <citation type="submission" date="2017-07" db="EMBL/GenBank/DDBJ databases">
        <title>The new phylogeny of genus Mycobacterium.</title>
        <authorList>
            <person name="Tortoli E."/>
            <person name="Trovato A."/>
            <person name="Cirillo D.M."/>
        </authorList>
    </citation>
    <scope>NUCLEOTIDE SEQUENCE [LARGE SCALE GENOMIC DNA]</scope>
    <source>
        <strain evidence="1 2">ATCC 33027</strain>
    </source>
</reference>
<dbReference type="Gene3D" id="3.10.129.10">
    <property type="entry name" value="Hotdog Thioesterase"/>
    <property type="match status" value="2"/>
</dbReference>
<comment type="caution">
    <text evidence="1">The sequence shown here is derived from an EMBL/GenBank/DDBJ whole genome shotgun (WGS) entry which is preliminary data.</text>
</comment>
<dbReference type="InterPro" id="IPR016790">
    <property type="entry name" value="Thiol_ester_hydratase_Rv0216"/>
</dbReference>
<keyword evidence="2" id="KW-1185">Reference proteome</keyword>
<protein>
    <submittedName>
        <fullName evidence="1">Acyl dehydratase</fullName>
    </submittedName>
</protein>
<dbReference type="CDD" id="cd03451">
    <property type="entry name" value="FkbR2"/>
    <property type="match status" value="1"/>
</dbReference>
<name>A0A255DPE1_9MYCO</name>
<dbReference type="SUPFAM" id="SSF54637">
    <property type="entry name" value="Thioesterase/thiol ester dehydrase-isomerase"/>
    <property type="match status" value="2"/>
</dbReference>
<accession>A0A255DPE1</accession>
<organism evidence="1 2">
    <name type="scientific">Mycolicibacterium sphagni</name>
    <dbReference type="NCBI Taxonomy" id="1786"/>
    <lineage>
        <taxon>Bacteria</taxon>
        <taxon>Bacillati</taxon>
        <taxon>Actinomycetota</taxon>
        <taxon>Actinomycetes</taxon>
        <taxon>Mycobacteriales</taxon>
        <taxon>Mycobacteriaceae</taxon>
        <taxon>Mycolicibacterium</taxon>
    </lineage>
</organism>
<dbReference type="PANTHER" id="PTHR43664:SF1">
    <property type="entry name" value="BETA-METHYLMALYL-COA DEHYDRATASE"/>
    <property type="match status" value="1"/>
</dbReference>
<dbReference type="InterPro" id="IPR029069">
    <property type="entry name" value="HotDog_dom_sf"/>
</dbReference>
<gene>
    <name evidence="1" type="ORF">CG716_06090</name>
</gene>
<dbReference type="PANTHER" id="PTHR43664">
    <property type="entry name" value="MONOAMINE OXIDASE-RELATED"/>
    <property type="match status" value="1"/>
</dbReference>
<dbReference type="OrthoDB" id="9796589at2"/>
<dbReference type="RefSeq" id="WP_094477490.1">
    <property type="nucleotide sequence ID" value="NZ_JACKSC010000305.1"/>
</dbReference>
<proteinExistence type="predicted"/>
<sequence>MTLYGHIGGGEAGGPYFDDLVVGQVFDWAPSMTLTGGAAASHQAILGDRLRLSLDAELAHAVVGSTAALAHPALVCDVAIGQSTLVTQRVKANLFYRGLTFYRYPEIGDTLFTRTEVVGLRQNAAKPGRAATGLAALRMTTIDQVGRLVLDFYRCAMLPLSPAAQDTGHADDLSSIGTDLALAPDPTVDWNAVAFRERVPGPHFYPDMAGSVLHSTGDVVSSAPELARLSLNIAATHHDSRVGGQRLVYGGHTIGLALAQAGRLLPNLATVLGWQSCDHTGPVHEGDTVYSELHIDAADPLPGERGGVLTLRSLVYAVADEGDDRQVLDWRFRALHF</sequence>
<evidence type="ECO:0000313" key="1">
    <source>
        <dbReference type="EMBL" id="OYN81114.1"/>
    </source>
</evidence>
<dbReference type="Proteomes" id="UP000216063">
    <property type="component" value="Unassembled WGS sequence"/>
</dbReference>
<evidence type="ECO:0000313" key="2">
    <source>
        <dbReference type="Proteomes" id="UP000216063"/>
    </source>
</evidence>